<dbReference type="GO" id="GO:0004768">
    <property type="term" value="F:stearoyl-CoA 9-desaturase activity"/>
    <property type="evidence" value="ECO:0007669"/>
    <property type="project" value="TreeGrafter"/>
</dbReference>
<comment type="similarity">
    <text evidence="2 12">Belongs to the fatty acid desaturase type 1 family.</text>
</comment>
<protein>
    <recommendedName>
        <fullName evidence="14">Fatty acid desaturase domain-containing protein</fullName>
    </recommendedName>
</protein>
<dbReference type="Pfam" id="PF00487">
    <property type="entry name" value="FA_desaturase"/>
    <property type="match status" value="1"/>
</dbReference>
<dbReference type="PANTHER" id="PTHR11351:SF31">
    <property type="entry name" value="DESATURASE 1, ISOFORM A-RELATED"/>
    <property type="match status" value="1"/>
</dbReference>
<proteinExistence type="inferred from homology"/>
<keyword evidence="6 13" id="KW-1133">Transmembrane helix</keyword>
<name>A0A8J2S2I8_9CRUS</name>
<feature type="transmembrane region" description="Helical" evidence="13">
    <location>
        <begin position="64"/>
        <end position="86"/>
    </location>
</feature>
<evidence type="ECO:0000256" key="9">
    <source>
        <dbReference type="ARBA" id="ARBA00023098"/>
    </source>
</evidence>
<evidence type="ECO:0000256" key="7">
    <source>
        <dbReference type="ARBA" id="ARBA00023002"/>
    </source>
</evidence>
<dbReference type="GO" id="GO:0005506">
    <property type="term" value="F:iron ion binding"/>
    <property type="evidence" value="ECO:0007669"/>
    <property type="project" value="TreeGrafter"/>
</dbReference>
<dbReference type="GO" id="GO:0006636">
    <property type="term" value="P:unsaturated fatty acid biosynthetic process"/>
    <property type="evidence" value="ECO:0007669"/>
    <property type="project" value="TreeGrafter"/>
</dbReference>
<keyword evidence="10 13" id="KW-0472">Membrane</keyword>
<dbReference type="AlphaFoldDB" id="A0A8J2S2I8"/>
<dbReference type="PRINTS" id="PR00075">
    <property type="entry name" value="FACDDSATRASE"/>
</dbReference>
<keyword evidence="8" id="KW-0408">Iron</keyword>
<dbReference type="GO" id="GO:0005789">
    <property type="term" value="C:endoplasmic reticulum membrane"/>
    <property type="evidence" value="ECO:0007669"/>
    <property type="project" value="TreeGrafter"/>
</dbReference>
<evidence type="ECO:0000256" key="5">
    <source>
        <dbReference type="ARBA" id="ARBA00022832"/>
    </source>
</evidence>
<evidence type="ECO:0000256" key="10">
    <source>
        <dbReference type="ARBA" id="ARBA00023136"/>
    </source>
</evidence>
<organism evidence="15 16">
    <name type="scientific">Daphnia galeata</name>
    <dbReference type="NCBI Taxonomy" id="27404"/>
    <lineage>
        <taxon>Eukaryota</taxon>
        <taxon>Metazoa</taxon>
        <taxon>Ecdysozoa</taxon>
        <taxon>Arthropoda</taxon>
        <taxon>Crustacea</taxon>
        <taxon>Branchiopoda</taxon>
        <taxon>Diplostraca</taxon>
        <taxon>Cladocera</taxon>
        <taxon>Anomopoda</taxon>
        <taxon>Daphniidae</taxon>
        <taxon>Daphnia</taxon>
    </lineage>
</organism>
<sequence length="332" mass="37282">MFLSSNRSEKPKEKAEDGDEDLLNSSLLLGNVLWLNVLLCLLGHVAGLYGFYLGVTGVAKWPTLIWTVFLMGFSGFGITGGAHRLWAHRSYKAKLPFRLLVAVGQTMALQNDIYRWCWMHRMHHKYSETDADPFNARRGFFFSHVGWMLCKVHPAVTRRAKSIVMSDVLQDPIVVYQKKFYLPLALLLGCVIPTVLPVSLWNECLSTSLFVAFACRFAITSNITFMTNSVSHTSFDALCWGSKPYDKTIGSVENSVVAALTIGEGWHNYHHVFPWDYKAAELGNNSINLTTNLIDCFASIGWVSDRKSVAENMIRNRAQRTGDGSHVHQLAS</sequence>
<dbReference type="InterPro" id="IPR005804">
    <property type="entry name" value="FA_desaturase_dom"/>
</dbReference>
<evidence type="ECO:0000256" key="6">
    <source>
        <dbReference type="ARBA" id="ARBA00022989"/>
    </source>
</evidence>
<evidence type="ECO:0000256" key="13">
    <source>
        <dbReference type="SAM" id="Phobius"/>
    </source>
</evidence>
<feature type="transmembrane region" description="Helical" evidence="13">
    <location>
        <begin position="32"/>
        <end position="52"/>
    </location>
</feature>
<dbReference type="PANTHER" id="PTHR11351">
    <property type="entry name" value="ACYL-COA DESATURASE"/>
    <property type="match status" value="1"/>
</dbReference>
<keyword evidence="5" id="KW-0276">Fatty acid metabolism</keyword>
<keyword evidence="7 12" id="KW-0560">Oxidoreductase</keyword>
<comment type="domain">
    <text evidence="12">The histidine box domains are involved in binding the catalytic metal ions.</text>
</comment>
<accession>A0A8J2S2I8</accession>
<evidence type="ECO:0000313" key="16">
    <source>
        <dbReference type="Proteomes" id="UP000789390"/>
    </source>
</evidence>
<feature type="domain" description="Fatty acid desaturase" evidence="14">
    <location>
        <begin position="61"/>
        <end position="274"/>
    </location>
</feature>
<comment type="caution">
    <text evidence="15">The sequence shown here is derived from an EMBL/GenBank/DDBJ whole genome shotgun (WGS) entry which is preliminary data.</text>
</comment>
<keyword evidence="9" id="KW-0443">Lipid metabolism</keyword>
<dbReference type="Proteomes" id="UP000789390">
    <property type="component" value="Unassembled WGS sequence"/>
</dbReference>
<dbReference type="CDD" id="cd03505">
    <property type="entry name" value="Delta9-FADS-like"/>
    <property type="match status" value="1"/>
</dbReference>
<comment type="cofactor">
    <cofactor evidence="12">
        <name>Fe(2+)</name>
        <dbReference type="ChEBI" id="CHEBI:29033"/>
    </cofactor>
</comment>
<gene>
    <name evidence="15" type="ORF">DGAL_LOCUS15592</name>
</gene>
<comment type="subcellular location">
    <subcellularLocation>
        <location evidence="1">Membrane</location>
        <topology evidence="1">Multi-pass membrane protein</topology>
    </subcellularLocation>
</comment>
<reference evidence="15" key="1">
    <citation type="submission" date="2021-11" db="EMBL/GenBank/DDBJ databases">
        <authorList>
            <person name="Schell T."/>
        </authorList>
    </citation>
    <scope>NUCLEOTIDE SEQUENCE</scope>
    <source>
        <strain evidence="15">M5</strain>
    </source>
</reference>
<keyword evidence="3 12" id="KW-0444">Lipid biosynthesis</keyword>
<dbReference type="OrthoDB" id="10260134at2759"/>
<dbReference type="EMBL" id="CAKKLH010000319">
    <property type="protein sequence ID" value="CAH0111935.1"/>
    <property type="molecule type" value="Genomic_DNA"/>
</dbReference>
<keyword evidence="16" id="KW-1185">Reference proteome</keyword>
<keyword evidence="4 12" id="KW-0812">Transmembrane</keyword>
<evidence type="ECO:0000256" key="1">
    <source>
        <dbReference type="ARBA" id="ARBA00004141"/>
    </source>
</evidence>
<evidence type="ECO:0000256" key="2">
    <source>
        <dbReference type="ARBA" id="ARBA00009295"/>
    </source>
</evidence>
<evidence type="ECO:0000256" key="8">
    <source>
        <dbReference type="ARBA" id="ARBA00023004"/>
    </source>
</evidence>
<evidence type="ECO:0000256" key="3">
    <source>
        <dbReference type="ARBA" id="ARBA00022516"/>
    </source>
</evidence>
<evidence type="ECO:0000256" key="11">
    <source>
        <dbReference type="ARBA" id="ARBA00023160"/>
    </source>
</evidence>
<feature type="transmembrane region" description="Helical" evidence="13">
    <location>
        <begin position="180"/>
        <end position="201"/>
    </location>
</feature>
<dbReference type="InterPro" id="IPR015876">
    <property type="entry name" value="Acyl-CoA_DS"/>
</dbReference>
<keyword evidence="11 12" id="KW-0275">Fatty acid biosynthesis</keyword>
<evidence type="ECO:0000256" key="4">
    <source>
        <dbReference type="ARBA" id="ARBA00022692"/>
    </source>
</evidence>
<evidence type="ECO:0000256" key="12">
    <source>
        <dbReference type="RuleBase" id="RU000581"/>
    </source>
</evidence>
<evidence type="ECO:0000259" key="14">
    <source>
        <dbReference type="Pfam" id="PF00487"/>
    </source>
</evidence>
<evidence type="ECO:0000313" key="15">
    <source>
        <dbReference type="EMBL" id="CAH0111935.1"/>
    </source>
</evidence>